<keyword evidence="3" id="KW-1185">Reference proteome</keyword>
<accession>A0ABU3KKJ8</accession>
<keyword evidence="1" id="KW-1133">Transmembrane helix</keyword>
<dbReference type="EMBL" id="JAVBIK010000001">
    <property type="protein sequence ID" value="MDT7518299.1"/>
    <property type="molecule type" value="Genomic_DNA"/>
</dbReference>
<reference evidence="2 3" key="1">
    <citation type="submission" date="2023-08" db="EMBL/GenBank/DDBJ databases">
        <title>Rhodoferax potami sp. nov. and Rhodoferax mekongensis sp. nov., isolated from the Mekong River in Thailand.</title>
        <authorList>
            <person name="Kitikhun S."/>
            <person name="Charoenyingcharoen P."/>
            <person name="Siriarchawattana P."/>
            <person name="Likhitrattanapisal S."/>
            <person name="Nilsakha T."/>
            <person name="Chanpet A."/>
            <person name="Rattanawaree P."/>
            <person name="Ingsriswang S."/>
        </authorList>
    </citation>
    <scope>NUCLEOTIDE SEQUENCE [LARGE SCALE GENOMIC DNA]</scope>
    <source>
        <strain evidence="2 3">TBRC 17660</strain>
    </source>
</reference>
<evidence type="ECO:0000313" key="2">
    <source>
        <dbReference type="EMBL" id="MDT7518299.1"/>
    </source>
</evidence>
<keyword evidence="1" id="KW-0812">Transmembrane</keyword>
<organism evidence="2 3">
    <name type="scientific">Rhodoferax potami</name>
    <dbReference type="NCBI Taxonomy" id="3068338"/>
    <lineage>
        <taxon>Bacteria</taxon>
        <taxon>Pseudomonadati</taxon>
        <taxon>Pseudomonadota</taxon>
        <taxon>Betaproteobacteria</taxon>
        <taxon>Burkholderiales</taxon>
        <taxon>Comamonadaceae</taxon>
        <taxon>Rhodoferax</taxon>
    </lineage>
</organism>
<feature type="transmembrane region" description="Helical" evidence="1">
    <location>
        <begin position="89"/>
        <end position="116"/>
    </location>
</feature>
<sequence>MKIALAIGTVFLALLWTGFIGLSAALAHWVAGQGVDLQGGLQTIAQWPLPPWIALWTDAGTAEAVRATIVWSVEMLAAVMPWITPMLDWVAPILWVIWAFGMVGLVVLAAVGLLLISRMRKRAQFTGARYAD</sequence>
<evidence type="ECO:0008006" key="4">
    <source>
        <dbReference type="Google" id="ProtNLM"/>
    </source>
</evidence>
<gene>
    <name evidence="2" type="ORF">RAE19_06060</name>
</gene>
<comment type="caution">
    <text evidence="2">The sequence shown here is derived from an EMBL/GenBank/DDBJ whole genome shotgun (WGS) entry which is preliminary data.</text>
</comment>
<evidence type="ECO:0000313" key="3">
    <source>
        <dbReference type="Proteomes" id="UP001321700"/>
    </source>
</evidence>
<proteinExistence type="predicted"/>
<keyword evidence="1" id="KW-0472">Membrane</keyword>
<dbReference type="Proteomes" id="UP001321700">
    <property type="component" value="Unassembled WGS sequence"/>
</dbReference>
<name>A0ABU3KKJ8_9BURK</name>
<dbReference type="RefSeq" id="WP_313874069.1">
    <property type="nucleotide sequence ID" value="NZ_JAVBIK010000001.1"/>
</dbReference>
<evidence type="ECO:0000256" key="1">
    <source>
        <dbReference type="SAM" id="Phobius"/>
    </source>
</evidence>
<protein>
    <recommendedName>
        <fullName evidence="4">Transmembrane protein</fullName>
    </recommendedName>
</protein>